<reference evidence="3 4" key="1">
    <citation type="journal article" date="2023" name="Commun. Biol.">
        <title>Genome analysis of Parmales, the sister group of diatoms, reveals the evolutionary specialization of diatoms from phago-mixotrophs to photoautotrophs.</title>
        <authorList>
            <person name="Ban H."/>
            <person name="Sato S."/>
            <person name="Yoshikawa S."/>
            <person name="Yamada K."/>
            <person name="Nakamura Y."/>
            <person name="Ichinomiya M."/>
            <person name="Sato N."/>
            <person name="Blanc-Mathieu R."/>
            <person name="Endo H."/>
            <person name="Kuwata A."/>
            <person name="Ogata H."/>
        </authorList>
    </citation>
    <scope>NUCLEOTIDE SEQUENCE [LARGE SCALE GENOMIC DNA]</scope>
</reference>
<keyword evidence="1" id="KW-0472">Membrane</keyword>
<feature type="transmembrane region" description="Helical" evidence="1">
    <location>
        <begin position="87"/>
        <end position="108"/>
    </location>
</feature>
<feature type="signal peptide" evidence="2">
    <location>
        <begin position="1"/>
        <end position="21"/>
    </location>
</feature>
<evidence type="ECO:0000256" key="1">
    <source>
        <dbReference type="SAM" id="Phobius"/>
    </source>
</evidence>
<sequence length="206" mass="21866">LYLGVTLSLLVLLALVVSIYQRFCSSRIERAEEQVLSIKASLKKSLDGKVSAQLGLQYLEGFDTTSDAANAVVLGAVGASSADMNPVLYHGLIAHGGLMVLLGLYQFIQRGRIKQGYKDMLDGTDEMLLTLAKATNKAQDKGKLVELDESSLEVRRNMVNVQISSLELGITGLLFEDAPALVLNAAVLLLKLGAGEEGEGGEGGGE</sequence>
<proteinExistence type="predicted"/>
<feature type="non-terminal residue" evidence="3">
    <location>
        <position position="206"/>
    </location>
</feature>
<evidence type="ECO:0000313" key="4">
    <source>
        <dbReference type="Proteomes" id="UP001165060"/>
    </source>
</evidence>
<name>A0ABQ6NCL4_9STRA</name>
<gene>
    <name evidence="3" type="ORF">TeGR_g15073</name>
</gene>
<evidence type="ECO:0000313" key="3">
    <source>
        <dbReference type="EMBL" id="GMI57807.1"/>
    </source>
</evidence>
<protein>
    <submittedName>
        <fullName evidence="3">Uncharacterized protein</fullName>
    </submittedName>
</protein>
<keyword evidence="2" id="KW-0732">Signal</keyword>
<accession>A0ABQ6NCL4</accession>
<feature type="non-terminal residue" evidence="3">
    <location>
        <position position="1"/>
    </location>
</feature>
<organism evidence="3 4">
    <name type="scientific">Tetraparma gracilis</name>
    <dbReference type="NCBI Taxonomy" id="2962635"/>
    <lineage>
        <taxon>Eukaryota</taxon>
        <taxon>Sar</taxon>
        <taxon>Stramenopiles</taxon>
        <taxon>Ochrophyta</taxon>
        <taxon>Bolidophyceae</taxon>
        <taxon>Parmales</taxon>
        <taxon>Triparmaceae</taxon>
        <taxon>Tetraparma</taxon>
    </lineage>
</organism>
<comment type="caution">
    <text evidence="3">The sequence shown here is derived from an EMBL/GenBank/DDBJ whole genome shotgun (WGS) entry which is preliminary data.</text>
</comment>
<keyword evidence="1" id="KW-0812">Transmembrane</keyword>
<feature type="chain" id="PRO_5046026646" evidence="2">
    <location>
        <begin position="22"/>
        <end position="206"/>
    </location>
</feature>
<dbReference type="EMBL" id="BRYB01006837">
    <property type="protein sequence ID" value="GMI57807.1"/>
    <property type="molecule type" value="Genomic_DNA"/>
</dbReference>
<keyword evidence="4" id="KW-1185">Reference proteome</keyword>
<dbReference type="Proteomes" id="UP001165060">
    <property type="component" value="Unassembled WGS sequence"/>
</dbReference>
<keyword evidence="1" id="KW-1133">Transmembrane helix</keyword>
<evidence type="ECO:0000256" key="2">
    <source>
        <dbReference type="SAM" id="SignalP"/>
    </source>
</evidence>